<dbReference type="PATRIC" id="fig|742737.3.peg.2797"/>
<protein>
    <submittedName>
        <fullName evidence="1">Uncharacterized protein</fullName>
    </submittedName>
</protein>
<dbReference type="AlphaFoldDB" id="G5IH12"/>
<comment type="caution">
    <text evidence="1">The sequence shown here is derived from an EMBL/GenBank/DDBJ whole genome shotgun (WGS) entry which is preliminary data.</text>
</comment>
<accession>G5IH12</accession>
<dbReference type="RefSeq" id="WP_006780769.1">
    <property type="nucleotide sequence ID" value="NZ_JH379027.1"/>
</dbReference>
<gene>
    <name evidence="1" type="ORF">HMPREF9473_02790</name>
</gene>
<proteinExistence type="predicted"/>
<evidence type="ECO:0000313" key="1">
    <source>
        <dbReference type="EMBL" id="EHI59233.1"/>
    </source>
</evidence>
<reference evidence="1 2" key="1">
    <citation type="submission" date="2011-08" db="EMBL/GenBank/DDBJ databases">
        <title>The Genome Sequence of Clostridium hathewayi WAL-18680.</title>
        <authorList>
            <consortium name="The Broad Institute Genome Sequencing Platform"/>
            <person name="Earl A."/>
            <person name="Ward D."/>
            <person name="Feldgarden M."/>
            <person name="Gevers D."/>
            <person name="Finegold S.M."/>
            <person name="Summanen P.H."/>
            <person name="Molitoris D.R."/>
            <person name="Song M."/>
            <person name="Daigneault M."/>
            <person name="Allen-Vercoe E."/>
            <person name="Young S.K."/>
            <person name="Zeng Q."/>
            <person name="Gargeya S."/>
            <person name="Fitzgerald M."/>
            <person name="Haas B."/>
            <person name="Abouelleil A."/>
            <person name="Alvarado L."/>
            <person name="Arachchi H.M."/>
            <person name="Berlin A."/>
            <person name="Brown A."/>
            <person name="Chapman S.B."/>
            <person name="Chen Z."/>
            <person name="Dunbar C."/>
            <person name="Freedman E."/>
            <person name="Gearin G."/>
            <person name="Gellesch M."/>
            <person name="Goldberg J."/>
            <person name="Griggs A."/>
            <person name="Gujja S."/>
            <person name="Heiman D."/>
            <person name="Howarth C."/>
            <person name="Larson L."/>
            <person name="Lui A."/>
            <person name="MacDonald P.J.P."/>
            <person name="Montmayeur A."/>
            <person name="Murphy C."/>
            <person name="Neiman D."/>
            <person name="Pearson M."/>
            <person name="Priest M."/>
            <person name="Roberts A."/>
            <person name="Saif S."/>
            <person name="Shea T."/>
            <person name="Shenoy N."/>
            <person name="Sisk P."/>
            <person name="Stolte C."/>
            <person name="Sykes S."/>
            <person name="Wortman J."/>
            <person name="Nusbaum C."/>
            <person name="Birren B."/>
        </authorList>
    </citation>
    <scope>NUCLEOTIDE SEQUENCE [LARGE SCALE GENOMIC DNA]</scope>
    <source>
        <strain evidence="1 2">WAL-18680</strain>
    </source>
</reference>
<dbReference type="Proteomes" id="UP000005384">
    <property type="component" value="Unassembled WGS sequence"/>
</dbReference>
<name>G5IH12_9FIRM</name>
<sequence length="45" mass="4987">MKRKVKLGIIAVVIVIYAARICVPYTKQGEVTEETEAGFSKADFL</sequence>
<evidence type="ECO:0000313" key="2">
    <source>
        <dbReference type="Proteomes" id="UP000005384"/>
    </source>
</evidence>
<organism evidence="1 2">
    <name type="scientific">Hungatella hathewayi WAL-18680</name>
    <dbReference type="NCBI Taxonomy" id="742737"/>
    <lineage>
        <taxon>Bacteria</taxon>
        <taxon>Bacillati</taxon>
        <taxon>Bacillota</taxon>
        <taxon>Clostridia</taxon>
        <taxon>Lachnospirales</taxon>
        <taxon>Lachnospiraceae</taxon>
        <taxon>Hungatella</taxon>
    </lineage>
</organism>
<dbReference type="EMBL" id="ADLN01000070">
    <property type="protein sequence ID" value="EHI59233.1"/>
    <property type="molecule type" value="Genomic_DNA"/>
</dbReference>
<keyword evidence="2" id="KW-1185">Reference proteome</keyword>
<dbReference type="HOGENOM" id="CLU_3200772_0_0_9"/>